<dbReference type="GO" id="GO:0005886">
    <property type="term" value="C:plasma membrane"/>
    <property type="evidence" value="ECO:0007669"/>
    <property type="project" value="UniProtKB-SubCell"/>
</dbReference>
<dbReference type="EMBL" id="JASPKZ010003794">
    <property type="protein sequence ID" value="KAJ9592976.1"/>
    <property type="molecule type" value="Genomic_DNA"/>
</dbReference>
<evidence type="ECO:0000256" key="3">
    <source>
        <dbReference type="ARBA" id="ARBA00022692"/>
    </source>
</evidence>
<keyword evidence="5 6" id="KW-0472">Membrane</keyword>
<feature type="transmembrane region" description="Helical" evidence="6">
    <location>
        <begin position="23"/>
        <end position="43"/>
    </location>
</feature>
<evidence type="ECO:0000313" key="7">
    <source>
        <dbReference type="EMBL" id="KAJ9592976.1"/>
    </source>
</evidence>
<dbReference type="Proteomes" id="UP001233999">
    <property type="component" value="Unassembled WGS sequence"/>
</dbReference>
<gene>
    <name evidence="7" type="ORF">L9F63_015346</name>
</gene>
<reference evidence="7" key="1">
    <citation type="journal article" date="2023" name="IScience">
        <title>Live-bearing cockroach genome reveals convergent evolutionary mechanisms linked to viviparity in insects and beyond.</title>
        <authorList>
            <person name="Fouks B."/>
            <person name="Harrison M.C."/>
            <person name="Mikhailova A.A."/>
            <person name="Marchal E."/>
            <person name="English S."/>
            <person name="Carruthers M."/>
            <person name="Jennings E.C."/>
            <person name="Chiamaka E.L."/>
            <person name="Frigard R.A."/>
            <person name="Pippel M."/>
            <person name="Attardo G.M."/>
            <person name="Benoit J.B."/>
            <person name="Bornberg-Bauer E."/>
            <person name="Tobe S.S."/>
        </authorList>
    </citation>
    <scope>NUCLEOTIDE SEQUENCE</scope>
    <source>
        <strain evidence="7">Stay&amp;Tobe</strain>
    </source>
</reference>
<evidence type="ECO:0000256" key="2">
    <source>
        <dbReference type="ARBA" id="ARBA00022475"/>
    </source>
</evidence>
<keyword evidence="3 6" id="KW-0812">Transmembrane</keyword>
<feature type="non-terminal residue" evidence="7">
    <location>
        <position position="280"/>
    </location>
</feature>
<organism evidence="7 8">
    <name type="scientific">Diploptera punctata</name>
    <name type="common">Pacific beetle cockroach</name>
    <dbReference type="NCBI Taxonomy" id="6984"/>
    <lineage>
        <taxon>Eukaryota</taxon>
        <taxon>Metazoa</taxon>
        <taxon>Ecdysozoa</taxon>
        <taxon>Arthropoda</taxon>
        <taxon>Hexapoda</taxon>
        <taxon>Insecta</taxon>
        <taxon>Pterygota</taxon>
        <taxon>Neoptera</taxon>
        <taxon>Polyneoptera</taxon>
        <taxon>Dictyoptera</taxon>
        <taxon>Blattodea</taxon>
        <taxon>Blaberoidea</taxon>
        <taxon>Blaberidae</taxon>
        <taxon>Diplopterinae</taxon>
        <taxon>Diploptera</taxon>
    </lineage>
</organism>
<keyword evidence="2" id="KW-1003">Cell membrane</keyword>
<proteinExistence type="predicted"/>
<feature type="transmembrane region" description="Helical" evidence="6">
    <location>
        <begin position="189"/>
        <end position="206"/>
    </location>
</feature>
<dbReference type="InterPro" id="IPR013604">
    <property type="entry name" value="7TM_chemorcpt"/>
</dbReference>
<dbReference type="AlphaFoldDB" id="A0AAD8EJY5"/>
<dbReference type="Pfam" id="PF08395">
    <property type="entry name" value="7tm_7"/>
    <property type="match status" value="1"/>
</dbReference>
<feature type="transmembrane region" description="Helical" evidence="6">
    <location>
        <begin position="142"/>
        <end position="162"/>
    </location>
</feature>
<reference evidence="7" key="2">
    <citation type="submission" date="2023-05" db="EMBL/GenBank/DDBJ databases">
        <authorList>
            <person name="Fouks B."/>
        </authorList>
    </citation>
    <scope>NUCLEOTIDE SEQUENCE</scope>
    <source>
        <strain evidence="7">Stay&amp;Tobe</strain>
        <tissue evidence="7">Testes</tissue>
    </source>
</reference>
<accession>A0AAD8EJY5</accession>
<evidence type="ECO:0000256" key="6">
    <source>
        <dbReference type="SAM" id="Phobius"/>
    </source>
</evidence>
<sequence length="280" mass="32520">MVSKIFVQNGQNSNRDSARVQTFYSIIRPTAIFCKILGTFYIMNSLSNDGRFLQYKFLSFTTFFSPIIQFIAILLYWKYQTYPWWITISSFQTLRSISVILICLCYDKFLVDLIQSIEIFDEIYYVKCGHSPSKTFIGNGTVWLLIYLFVFLITIPSVFLMINSYSETSFTRAVINCALGLTTWVPFETLYFLYILLCINIASRYIDLASYLRSIVGKLISGKYNNNGAQCDNELEGIRLLYYHLSDAVTKLNKSYGIKLVNIIMCCFIQMIMDIYQCSY</sequence>
<evidence type="ECO:0000256" key="5">
    <source>
        <dbReference type="ARBA" id="ARBA00023136"/>
    </source>
</evidence>
<evidence type="ECO:0000256" key="4">
    <source>
        <dbReference type="ARBA" id="ARBA00022989"/>
    </source>
</evidence>
<evidence type="ECO:0000313" key="8">
    <source>
        <dbReference type="Proteomes" id="UP001233999"/>
    </source>
</evidence>
<comment type="caution">
    <text evidence="7">The sequence shown here is derived from an EMBL/GenBank/DDBJ whole genome shotgun (WGS) entry which is preliminary data.</text>
</comment>
<comment type="subcellular location">
    <subcellularLocation>
        <location evidence="1">Cell membrane</location>
        <topology evidence="1">Multi-pass membrane protein</topology>
    </subcellularLocation>
</comment>
<evidence type="ECO:0008006" key="9">
    <source>
        <dbReference type="Google" id="ProtNLM"/>
    </source>
</evidence>
<keyword evidence="8" id="KW-1185">Reference proteome</keyword>
<protein>
    <recommendedName>
        <fullName evidence="9">Gustatory receptor</fullName>
    </recommendedName>
</protein>
<name>A0AAD8EJY5_DIPPU</name>
<keyword evidence="4 6" id="KW-1133">Transmembrane helix</keyword>
<feature type="transmembrane region" description="Helical" evidence="6">
    <location>
        <begin position="55"/>
        <end position="77"/>
    </location>
</feature>
<dbReference type="GO" id="GO:0050909">
    <property type="term" value="P:sensory perception of taste"/>
    <property type="evidence" value="ECO:0007669"/>
    <property type="project" value="InterPro"/>
</dbReference>
<evidence type="ECO:0000256" key="1">
    <source>
        <dbReference type="ARBA" id="ARBA00004651"/>
    </source>
</evidence>